<sequence length="56" mass="6578">EVILATLFSERTVDCILAKYNQNKEFKPSKYEHYPLKEHQAEYINAICNLIFSANK</sequence>
<dbReference type="EMBL" id="CAJVQB010081742">
    <property type="protein sequence ID" value="CAG8846002.1"/>
    <property type="molecule type" value="Genomic_DNA"/>
</dbReference>
<gene>
    <name evidence="1" type="ORF">GMARGA_LOCUS37945</name>
</gene>
<evidence type="ECO:0000313" key="2">
    <source>
        <dbReference type="Proteomes" id="UP000789901"/>
    </source>
</evidence>
<comment type="caution">
    <text evidence="1">The sequence shown here is derived from an EMBL/GenBank/DDBJ whole genome shotgun (WGS) entry which is preliminary data.</text>
</comment>
<name>A0ABN7X1Y3_GIGMA</name>
<proteinExistence type="predicted"/>
<feature type="non-terminal residue" evidence="1">
    <location>
        <position position="1"/>
    </location>
</feature>
<organism evidence="1 2">
    <name type="scientific">Gigaspora margarita</name>
    <dbReference type="NCBI Taxonomy" id="4874"/>
    <lineage>
        <taxon>Eukaryota</taxon>
        <taxon>Fungi</taxon>
        <taxon>Fungi incertae sedis</taxon>
        <taxon>Mucoromycota</taxon>
        <taxon>Glomeromycotina</taxon>
        <taxon>Glomeromycetes</taxon>
        <taxon>Diversisporales</taxon>
        <taxon>Gigasporaceae</taxon>
        <taxon>Gigaspora</taxon>
    </lineage>
</organism>
<evidence type="ECO:0000313" key="1">
    <source>
        <dbReference type="EMBL" id="CAG8846002.1"/>
    </source>
</evidence>
<accession>A0ABN7X1Y3</accession>
<feature type="non-terminal residue" evidence="1">
    <location>
        <position position="56"/>
    </location>
</feature>
<reference evidence="1 2" key="1">
    <citation type="submission" date="2021-06" db="EMBL/GenBank/DDBJ databases">
        <authorList>
            <person name="Kallberg Y."/>
            <person name="Tangrot J."/>
            <person name="Rosling A."/>
        </authorList>
    </citation>
    <scope>NUCLEOTIDE SEQUENCE [LARGE SCALE GENOMIC DNA]</scope>
    <source>
        <strain evidence="1 2">120-4 pot B 10/14</strain>
    </source>
</reference>
<dbReference type="Proteomes" id="UP000789901">
    <property type="component" value="Unassembled WGS sequence"/>
</dbReference>
<protein>
    <submittedName>
        <fullName evidence="1">13742_t:CDS:1</fullName>
    </submittedName>
</protein>
<keyword evidence="2" id="KW-1185">Reference proteome</keyword>